<comment type="similarity">
    <text evidence="4">Belongs to the ubiquitin-conjugating enzyme family.</text>
</comment>
<reference evidence="6" key="1">
    <citation type="submission" date="2021-07" db="EMBL/GenBank/DDBJ databases">
        <authorList>
            <person name="Catto M.A."/>
            <person name="Jacobson A."/>
            <person name="Kennedy G."/>
            <person name="Labadie P."/>
            <person name="Hunt B.G."/>
            <person name="Srinivasan R."/>
        </authorList>
    </citation>
    <scope>NUCLEOTIDE SEQUENCE</scope>
    <source>
        <strain evidence="6">PL_HMW_Pooled</strain>
        <tissue evidence="6">Head</tissue>
    </source>
</reference>
<dbReference type="PANTHER" id="PTHR24067">
    <property type="entry name" value="UBIQUITIN-CONJUGATING ENZYME E2"/>
    <property type="match status" value="1"/>
</dbReference>
<reference evidence="6" key="2">
    <citation type="journal article" date="2023" name="BMC Genomics">
        <title>Pest status, molecular evolution, and epigenetic factors derived from the genome assembly of Frankliniella fusca, a thysanopteran phytovirus vector.</title>
        <authorList>
            <person name="Catto M.A."/>
            <person name="Labadie P.E."/>
            <person name="Jacobson A.L."/>
            <person name="Kennedy G.G."/>
            <person name="Srinivasan R."/>
            <person name="Hunt B.G."/>
        </authorList>
    </citation>
    <scope>NUCLEOTIDE SEQUENCE</scope>
    <source>
        <strain evidence="6">PL_HMW_Pooled</strain>
    </source>
</reference>
<feature type="domain" description="UBC core" evidence="5">
    <location>
        <begin position="5"/>
        <end position="151"/>
    </location>
</feature>
<name>A0AAE1LIF1_9NEOP</name>
<keyword evidence="4" id="KW-0067">ATP-binding</keyword>
<feature type="active site" description="Glycyl thioester intermediate" evidence="3">
    <location>
        <position position="89"/>
    </location>
</feature>
<evidence type="ECO:0000259" key="5">
    <source>
        <dbReference type="PROSITE" id="PS50127"/>
    </source>
</evidence>
<dbReference type="Gene3D" id="3.10.110.10">
    <property type="entry name" value="Ubiquitin Conjugating Enzyme"/>
    <property type="match status" value="1"/>
</dbReference>
<gene>
    <name evidence="6" type="ORF">KUF71_010045</name>
</gene>
<organism evidence="6 7">
    <name type="scientific">Frankliniella fusca</name>
    <dbReference type="NCBI Taxonomy" id="407009"/>
    <lineage>
        <taxon>Eukaryota</taxon>
        <taxon>Metazoa</taxon>
        <taxon>Ecdysozoa</taxon>
        <taxon>Arthropoda</taxon>
        <taxon>Hexapoda</taxon>
        <taxon>Insecta</taxon>
        <taxon>Pterygota</taxon>
        <taxon>Neoptera</taxon>
        <taxon>Paraneoptera</taxon>
        <taxon>Thysanoptera</taxon>
        <taxon>Terebrantia</taxon>
        <taxon>Thripoidea</taxon>
        <taxon>Thripidae</taxon>
        <taxon>Frankliniella</taxon>
    </lineage>
</organism>
<dbReference type="InterPro" id="IPR023313">
    <property type="entry name" value="UBQ-conjugating_AS"/>
</dbReference>
<evidence type="ECO:0000256" key="1">
    <source>
        <dbReference type="ARBA" id="ARBA00022679"/>
    </source>
</evidence>
<proteinExistence type="inferred from homology"/>
<dbReference type="InterPro" id="IPR050113">
    <property type="entry name" value="Ub_conjugating_enzyme"/>
</dbReference>
<dbReference type="InterPro" id="IPR016135">
    <property type="entry name" value="UBQ-conjugating_enzyme/RWD"/>
</dbReference>
<keyword evidence="7" id="KW-1185">Reference proteome</keyword>
<evidence type="ECO:0000256" key="3">
    <source>
        <dbReference type="PROSITE-ProRule" id="PRU10133"/>
    </source>
</evidence>
<dbReference type="SUPFAM" id="SSF54495">
    <property type="entry name" value="UBC-like"/>
    <property type="match status" value="1"/>
</dbReference>
<dbReference type="SMART" id="SM00212">
    <property type="entry name" value="UBCc"/>
    <property type="match status" value="1"/>
</dbReference>
<dbReference type="Proteomes" id="UP001219518">
    <property type="component" value="Unassembled WGS sequence"/>
</dbReference>
<dbReference type="PROSITE" id="PS50127">
    <property type="entry name" value="UBC_2"/>
    <property type="match status" value="1"/>
</dbReference>
<keyword evidence="2 4" id="KW-0833">Ubl conjugation pathway</keyword>
<evidence type="ECO:0000313" key="6">
    <source>
        <dbReference type="EMBL" id="KAK3920808.1"/>
    </source>
</evidence>
<dbReference type="GO" id="GO:0016740">
    <property type="term" value="F:transferase activity"/>
    <property type="evidence" value="ECO:0007669"/>
    <property type="project" value="UniProtKB-KW"/>
</dbReference>
<dbReference type="EMBL" id="JAHWGI010001022">
    <property type="protein sequence ID" value="KAK3920808.1"/>
    <property type="molecule type" value="Genomic_DNA"/>
</dbReference>
<dbReference type="GO" id="GO:0005524">
    <property type="term" value="F:ATP binding"/>
    <property type="evidence" value="ECO:0007669"/>
    <property type="project" value="UniProtKB-UniRule"/>
</dbReference>
<comment type="caution">
    <text evidence="6">The sequence shown here is derived from an EMBL/GenBank/DDBJ whole genome shotgun (WGS) entry which is preliminary data.</text>
</comment>
<dbReference type="PROSITE" id="PS00183">
    <property type="entry name" value="UBC_1"/>
    <property type="match status" value="1"/>
</dbReference>
<evidence type="ECO:0000313" key="7">
    <source>
        <dbReference type="Proteomes" id="UP001219518"/>
    </source>
</evidence>
<dbReference type="InterPro" id="IPR000608">
    <property type="entry name" value="UBC"/>
</dbReference>
<dbReference type="AlphaFoldDB" id="A0AAE1LIF1"/>
<keyword evidence="1" id="KW-0808">Transferase</keyword>
<dbReference type="Pfam" id="PF00179">
    <property type="entry name" value="UQ_con"/>
    <property type="match status" value="1"/>
</dbReference>
<protein>
    <submittedName>
        <fullName evidence="6">Ubiquitin-conjugating enzyme E2-17 kDa</fullName>
    </submittedName>
</protein>
<evidence type="ECO:0000256" key="2">
    <source>
        <dbReference type="ARBA" id="ARBA00022786"/>
    </source>
</evidence>
<accession>A0AAE1LIF1</accession>
<keyword evidence="4" id="KW-0547">Nucleotide-binding</keyword>
<evidence type="ECO:0000256" key="4">
    <source>
        <dbReference type="RuleBase" id="RU362109"/>
    </source>
</evidence>
<sequence>MEVFRNPNRVRKDFAELANNDTGFIRLMAETGSMKTFNVEVDGPTDSPYHTGKFVVNVTIPPNFPYDPPKMKLVTRVWHPNISCRGKLCVDILDENWVPGMTLLEVLEAIRGLLSNPNPNSPLNVEAAVMYRDTRAMYEQVCITFTNTYAEGRRAEWEMEEKVSVLTALGVSRWDAVQKLAMMKCNVQDVIDDLHLD</sequence>